<evidence type="ECO:0000313" key="1">
    <source>
        <dbReference type="Proteomes" id="UP000079169"/>
    </source>
</evidence>
<sequence length="105" mass="11837">MLPFVVKNKKMSEFRVPEVVVSPSSMALSEPILDYPAHHSTGGASINERRGSRTGGSMFLAPYCQLAPRRRHSWIGGYVHIMFRSLAMSPYIGIFTDYRKNLVCM</sequence>
<proteinExistence type="predicted"/>
<dbReference type="RefSeq" id="XP_026675840.1">
    <property type="nucleotide sequence ID" value="XM_026820039.1"/>
</dbReference>
<name>A0A3Q0INF8_DIACI</name>
<dbReference type="KEGG" id="dci:113465497"/>
<gene>
    <name evidence="2" type="primary">LOC113465497</name>
</gene>
<dbReference type="GeneID" id="113465497"/>
<organism evidence="1 2">
    <name type="scientific">Diaphorina citri</name>
    <name type="common">Asian citrus psyllid</name>
    <dbReference type="NCBI Taxonomy" id="121845"/>
    <lineage>
        <taxon>Eukaryota</taxon>
        <taxon>Metazoa</taxon>
        <taxon>Ecdysozoa</taxon>
        <taxon>Arthropoda</taxon>
        <taxon>Hexapoda</taxon>
        <taxon>Insecta</taxon>
        <taxon>Pterygota</taxon>
        <taxon>Neoptera</taxon>
        <taxon>Paraneoptera</taxon>
        <taxon>Hemiptera</taxon>
        <taxon>Sternorrhyncha</taxon>
        <taxon>Psylloidea</taxon>
        <taxon>Psyllidae</taxon>
        <taxon>Diaphorininae</taxon>
        <taxon>Diaphorina</taxon>
    </lineage>
</organism>
<reference evidence="2" key="1">
    <citation type="submission" date="2025-08" db="UniProtKB">
        <authorList>
            <consortium name="RefSeq"/>
        </authorList>
    </citation>
    <scope>IDENTIFICATION</scope>
</reference>
<evidence type="ECO:0000313" key="2">
    <source>
        <dbReference type="RefSeq" id="XP_026675840.1"/>
    </source>
</evidence>
<dbReference type="AlphaFoldDB" id="A0A3Q0INF8"/>
<dbReference type="Proteomes" id="UP000079169">
    <property type="component" value="Unplaced"/>
</dbReference>
<protein>
    <submittedName>
        <fullName evidence="2">Uncharacterized protein LOC113465497 isoform X1</fullName>
    </submittedName>
</protein>
<keyword evidence="1" id="KW-1185">Reference proteome</keyword>
<accession>A0A3Q0INF8</accession>
<dbReference type="PaxDb" id="121845-A0A3Q0INF8"/>